<dbReference type="InterPro" id="IPR025139">
    <property type="entry name" value="DUF4062"/>
</dbReference>
<dbReference type="Gene3D" id="3.40.50.300">
    <property type="entry name" value="P-loop containing nucleotide triphosphate hydrolases"/>
    <property type="match status" value="1"/>
</dbReference>
<dbReference type="Pfam" id="PF13181">
    <property type="entry name" value="TPR_8"/>
    <property type="match status" value="1"/>
</dbReference>
<dbReference type="Pfam" id="PF05729">
    <property type="entry name" value="NACHT"/>
    <property type="match status" value="1"/>
</dbReference>
<evidence type="ECO:0000256" key="1">
    <source>
        <dbReference type="ARBA" id="ARBA00022737"/>
    </source>
</evidence>
<dbReference type="SUPFAM" id="SSF48452">
    <property type="entry name" value="TPR-like"/>
    <property type="match status" value="3"/>
</dbReference>
<dbReference type="SUPFAM" id="SSF49785">
    <property type="entry name" value="Galactose-binding domain-like"/>
    <property type="match status" value="1"/>
</dbReference>
<protein>
    <submittedName>
        <fullName evidence="4">NPHP3</fullName>
    </submittedName>
</protein>
<evidence type="ECO:0000313" key="4">
    <source>
        <dbReference type="EMBL" id="CAC5359028.1"/>
    </source>
</evidence>
<dbReference type="Proteomes" id="UP000507470">
    <property type="component" value="Unassembled WGS sequence"/>
</dbReference>
<dbReference type="InterPro" id="IPR008979">
    <property type="entry name" value="Galactose-bd-like_sf"/>
</dbReference>
<reference evidence="4 5" key="1">
    <citation type="submission" date="2020-06" db="EMBL/GenBank/DDBJ databases">
        <authorList>
            <person name="Li R."/>
            <person name="Bekaert M."/>
        </authorList>
    </citation>
    <scope>NUCLEOTIDE SEQUENCE [LARGE SCALE GENOMIC DNA]</scope>
    <source>
        <strain evidence="5">wild</strain>
    </source>
</reference>
<evidence type="ECO:0000313" key="5">
    <source>
        <dbReference type="Proteomes" id="UP000507470"/>
    </source>
</evidence>
<feature type="repeat" description="TPR" evidence="2">
    <location>
        <begin position="1749"/>
        <end position="1782"/>
    </location>
</feature>
<dbReference type="SUPFAM" id="SSF52540">
    <property type="entry name" value="P-loop containing nucleoside triphosphate hydrolases"/>
    <property type="match status" value="1"/>
</dbReference>
<organism evidence="4 5">
    <name type="scientific">Mytilus coruscus</name>
    <name type="common">Sea mussel</name>
    <dbReference type="NCBI Taxonomy" id="42192"/>
    <lineage>
        <taxon>Eukaryota</taxon>
        <taxon>Metazoa</taxon>
        <taxon>Spiralia</taxon>
        <taxon>Lophotrochozoa</taxon>
        <taxon>Mollusca</taxon>
        <taxon>Bivalvia</taxon>
        <taxon>Autobranchia</taxon>
        <taxon>Pteriomorphia</taxon>
        <taxon>Mytilida</taxon>
        <taxon>Mytiloidea</taxon>
        <taxon>Mytilidae</taxon>
        <taxon>Mytilinae</taxon>
        <taxon>Mytilus</taxon>
    </lineage>
</organism>
<accession>A0A6J8A0Y4</accession>
<dbReference type="InterPro" id="IPR027417">
    <property type="entry name" value="P-loop_NTPase"/>
</dbReference>
<dbReference type="InterPro" id="IPR007111">
    <property type="entry name" value="NACHT_NTPase"/>
</dbReference>
<dbReference type="PANTHER" id="PTHR19860">
    <property type="entry name" value="DDB1- AND CUL4-ASSOCIATED FACTOR 12-RELATED"/>
    <property type="match status" value="1"/>
</dbReference>
<dbReference type="GO" id="GO:0080008">
    <property type="term" value="C:Cul4-RING E3 ubiquitin ligase complex"/>
    <property type="evidence" value="ECO:0007669"/>
    <property type="project" value="TreeGrafter"/>
</dbReference>
<feature type="repeat" description="TPR" evidence="2">
    <location>
        <begin position="1834"/>
        <end position="1867"/>
    </location>
</feature>
<dbReference type="InterPro" id="IPR011990">
    <property type="entry name" value="TPR-like_helical_dom_sf"/>
</dbReference>
<dbReference type="PROSITE" id="PS50293">
    <property type="entry name" value="TPR_REGION"/>
    <property type="match status" value="1"/>
</dbReference>
<dbReference type="SMART" id="SM00028">
    <property type="entry name" value="TPR"/>
    <property type="match status" value="5"/>
</dbReference>
<dbReference type="Gene3D" id="1.25.40.10">
    <property type="entry name" value="Tetratricopeptide repeat domain"/>
    <property type="match status" value="2"/>
</dbReference>
<evidence type="ECO:0000259" key="3">
    <source>
        <dbReference type="PROSITE" id="PS51114"/>
    </source>
</evidence>
<dbReference type="PANTHER" id="PTHR19860:SF17">
    <property type="entry name" value="FBA DOMAIN-CONTAINING PROTEIN"/>
    <property type="match status" value="1"/>
</dbReference>
<feature type="domain" description="FBA" evidence="3">
    <location>
        <begin position="748"/>
        <end position="926"/>
    </location>
</feature>
<proteinExistence type="predicted"/>
<gene>
    <name evidence="4" type="ORF">MCOR_2052</name>
</gene>
<dbReference type="Gene3D" id="2.60.120.430">
    <property type="entry name" value="Galactose-binding lectin"/>
    <property type="match status" value="1"/>
</dbReference>
<dbReference type="Pfam" id="PF13271">
    <property type="entry name" value="DUF4062"/>
    <property type="match status" value="1"/>
</dbReference>
<dbReference type="Pfam" id="PF13424">
    <property type="entry name" value="TPR_12"/>
    <property type="match status" value="2"/>
</dbReference>
<keyword evidence="2" id="KW-0802">TPR repeat</keyword>
<keyword evidence="5" id="KW-1185">Reference proteome</keyword>
<dbReference type="OrthoDB" id="2325716at2759"/>
<dbReference type="InterPro" id="IPR051191">
    <property type="entry name" value="DCAF12"/>
</dbReference>
<dbReference type="PROSITE" id="PS50005">
    <property type="entry name" value="TPR"/>
    <property type="match status" value="2"/>
</dbReference>
<dbReference type="InterPro" id="IPR019734">
    <property type="entry name" value="TPR_rpt"/>
</dbReference>
<evidence type="ECO:0000256" key="2">
    <source>
        <dbReference type="PROSITE-ProRule" id="PRU00339"/>
    </source>
</evidence>
<dbReference type="SMART" id="SM01198">
    <property type="entry name" value="FBA"/>
    <property type="match status" value="1"/>
</dbReference>
<name>A0A6J8A0Y4_MYTCO</name>
<dbReference type="PROSITE" id="PS51114">
    <property type="entry name" value="FBA"/>
    <property type="match status" value="1"/>
</dbReference>
<dbReference type="Gene3D" id="2.60.120.260">
    <property type="entry name" value="Galactose-binding domain-like"/>
    <property type="match status" value="1"/>
</dbReference>
<sequence>MSFIGYIVKLRTKLNLIKLNLQEIRSIAKKFIINETGQIRLTHSCENIYVTILHGSFKAGPNIIRGYRRELTYFEVPVRSDIPKTTYADRGVIKEVFDEVDEEAIAQLASERENSTVLQDQKNTTVSDDFVRTIYGHCSSKIPIRSYGKLNFNVNAYYGGCTALYFVSCASGNDKNETCVELLLVRSGFDCNHVEVSPIASSQDGYFNPANRHYLDEEGTFIGDCQYGNNHLMLLTNDCRYSNLRNGIYIESQNKKVLLQLPVPVCEEESCGLSLILCSGSNGVKYHNAVYILRTGVANRKFESKLVSGEDKFKFDIGESHMVTVHGPSNSRYGLFHNANNPTSKQNHVLVTQTQCLTGKHTLLTKLPEQCTFVVLCSNSYGVEDCTISSMYFLATNNQKLEHVQEVAGSFGTDCKKSNIWKFEIVDGGLVVIGPNEPCKYAVLSNIKASKLDLFSYISQDSCLATGESTKTTGNVTVTTEEITGHVNKSSTIRIMLDHNFVQTISIDELTYRDGEYRFSYQWQENEKYVGYHKVRIFAVRKNLNTDEDVFIELPGSPCSLTRQKPGVIYALNCAGPAYQDLNDIVYSSEHHQFANFDRNFLSGMQSKAAGSVKTQTILPASMLNSHDGFLYSVSRSAYTEQKSEQRFRYKVNGIPNGSYKLRMHVVDKIETMKKPGDLVGPTCYCADIHVDINSNFLEIESESKDVHRHADQICAFALLDKTYSDTIVTESQKKQEYIERQKVIDKIPPLTTINTRKNMSIVGWSQNLLHNSTGENGDLTFWKTEGDIKVCDGGYDTDTCFVTSHIWGCKYQEVNLLDHFNEEYLDTSPGIMVLEDYKEGDFGGGNYCFTAQLLSADRKVLKEYTTGELGPIYYLHGEWEEANIIFSDYGPGVRFVAFSSKGKDSKSRAGFFGPYISGAEVRVKKKNKQAENDSYADIPQMDKADSKSAAEKLVSKVLTDNAALMEKFIKEDDVLDLPNTKSAIALEDELGQESKWALLKRFLTKQKLEKKREIRVFVSSTFKDFAKERDEIIKTAFSEIRRLCTERGVFFTYVDLRWGITSEQTSDGKTIAICLQEIDRCRPYFICLMGERYGWSQRKEEPDDVLNSTFDYAIESYPNLKWIDEFRYGSSVTQLEVLQGVLNNPNVSKDKCFFYMRDPPSREKLSSQEFKLLSSESKWHHQQQERLKAQVKEHPLGLNVTTFKSATEVAGNIKRDLEQCINNDFPKGTELTQLERMREAHNAYGEARQRVYIGRQDYFKNITKARDNGITKPFIILGESGSGKSSLIANWAKQIEDAEATTFVFVHFIGSSADSSDYIKLIRRLFEEMNIFYDFDMQIPTSDSLLINDIGKWLRMAGSRTKVVIVLDALNQLDDGTGEDGSEHDLMWIPEELPSNVFMLCSTLPGRAMRACLSNRWPNMKVEPLQESQKMQIITDYLQGVYGKTLNSEQKIMLVNAQQTSNPLYLKSLLDEIRIFGSFRQLTDKIKEYMSARNPQELFAKILERLEHDFETGTNSRKYLVRDATTALWCSNRGMSESELIELLDIPSAIWSPFYLSLYENLVNRNGILNFFHDHLRQAVAKKYLSTKEDKIEGYSRLADYFSSKETSNRTVEEMPFLLLKAKKMDRLKATVSDFDVFYRLADDEDGIFELIKAWRKLGGYSLAEEAYMSELFKIPKTTIRADIKYYCKLFSLLGNFLRTLGLMDAAKKVYKTLVKQLELSYDETNDTIVYSAYDQSWKYRCNHPEVIKALQNLGTVYTQLGRYDKAISVYNDAICRQNKIETPSQKIQVCDGLLGLATLYFQKDNMLEAKKLTTRALELATNVIGRKHHFVSDIYTKLGQLNYEQHRLDEALAYYLQDLKVTRSEVGTNHPYTATVLNEIALVYDDKNDQIAGELYEEALRIFLGAYGNNYLVTGVIRFNLGAFYYGDNHFAKAKYQFEEAYRIHVMFLGENHPDTKRVKEALDLVK</sequence>
<dbReference type="InterPro" id="IPR007397">
    <property type="entry name" value="F-box-assoc_dom"/>
</dbReference>
<keyword evidence="1" id="KW-0677">Repeat</keyword>
<dbReference type="EMBL" id="CACVKT020000425">
    <property type="protein sequence ID" value="CAC5359028.1"/>
    <property type="molecule type" value="Genomic_DNA"/>
</dbReference>
<dbReference type="Pfam" id="PF04300">
    <property type="entry name" value="FBA"/>
    <property type="match status" value="1"/>
</dbReference>